<dbReference type="PIRSF" id="PIRSF000194">
    <property type="entry name" value="DHFR"/>
    <property type="match status" value="1"/>
</dbReference>
<dbReference type="InterPro" id="IPR001796">
    <property type="entry name" value="DHFR_dom"/>
</dbReference>
<dbReference type="Pfam" id="PF00186">
    <property type="entry name" value="DHFR_1"/>
    <property type="match status" value="1"/>
</dbReference>
<dbReference type="EC" id="1.5.1.3" evidence="3 7"/>
<dbReference type="Gene3D" id="3.40.430.10">
    <property type="entry name" value="Dihydrofolate Reductase, subunit A"/>
    <property type="match status" value="1"/>
</dbReference>
<dbReference type="CDD" id="cd00209">
    <property type="entry name" value="DHFR"/>
    <property type="match status" value="1"/>
</dbReference>
<gene>
    <name evidence="10" type="ORF">ACFQ2J_04330</name>
</gene>
<evidence type="ECO:0000256" key="7">
    <source>
        <dbReference type="PIRNR" id="PIRNR000194"/>
    </source>
</evidence>
<dbReference type="InterPro" id="IPR012259">
    <property type="entry name" value="DHFR"/>
</dbReference>
<evidence type="ECO:0000256" key="8">
    <source>
        <dbReference type="RuleBase" id="RU004474"/>
    </source>
</evidence>
<dbReference type="PRINTS" id="PR00070">
    <property type="entry name" value="DHFR"/>
</dbReference>
<accession>A0ABW3KXY5</accession>
<comment type="pathway">
    <text evidence="1 7">Cofactor biosynthesis; tetrahydrofolate biosynthesis; 5,6,7,8-tetrahydrofolate from 7,8-dihydrofolate: step 1/1.</text>
</comment>
<keyword evidence="5 7" id="KW-0521">NADP</keyword>
<evidence type="ECO:0000259" key="9">
    <source>
        <dbReference type="PROSITE" id="PS51330"/>
    </source>
</evidence>
<dbReference type="PANTHER" id="PTHR48069:SF3">
    <property type="entry name" value="DIHYDROFOLATE REDUCTASE"/>
    <property type="match status" value="1"/>
</dbReference>
<sequence>MLSFLFAMDKNRVIGKDNDLPWHLPDDLKFFKEKTLGHTIIMGRKTFESLGKALPKRKNIVLTSDRRFEAEGAFIIHDIEEIVKWNKENPEEEWFVIGGSGLFSQLLEHADRMYMTYIDASFPGDTYFPEFSEEEWKLTNQTKGPKNDRNPYDYYYRTYDRV</sequence>
<keyword evidence="6 7" id="KW-0560">Oxidoreductase</keyword>
<organism evidence="10 11">
    <name type="scientific">Thalassobacillus hwangdonensis</name>
    <dbReference type="NCBI Taxonomy" id="546108"/>
    <lineage>
        <taxon>Bacteria</taxon>
        <taxon>Bacillati</taxon>
        <taxon>Bacillota</taxon>
        <taxon>Bacilli</taxon>
        <taxon>Bacillales</taxon>
        <taxon>Bacillaceae</taxon>
        <taxon>Thalassobacillus</taxon>
    </lineage>
</organism>
<dbReference type="PROSITE" id="PS51330">
    <property type="entry name" value="DHFR_2"/>
    <property type="match status" value="1"/>
</dbReference>
<dbReference type="SUPFAM" id="SSF53597">
    <property type="entry name" value="Dihydrofolate reductase-like"/>
    <property type="match status" value="1"/>
</dbReference>
<comment type="similarity">
    <text evidence="2 7 8">Belongs to the dihydrofolate reductase family.</text>
</comment>
<dbReference type="PROSITE" id="PS00075">
    <property type="entry name" value="DHFR_1"/>
    <property type="match status" value="1"/>
</dbReference>
<protein>
    <recommendedName>
        <fullName evidence="3 7">Dihydrofolate reductase</fullName>
        <ecNumber evidence="3 7">1.5.1.3</ecNumber>
    </recommendedName>
</protein>
<comment type="caution">
    <text evidence="10">The sequence shown here is derived from an EMBL/GenBank/DDBJ whole genome shotgun (WGS) entry which is preliminary data.</text>
</comment>
<comment type="function">
    <text evidence="7">Key enzyme in folate metabolism. Catalyzes an essential reaction for de novo glycine and purine synthesis, and for DNA precursor synthesis.</text>
</comment>
<evidence type="ECO:0000256" key="3">
    <source>
        <dbReference type="ARBA" id="ARBA00012856"/>
    </source>
</evidence>
<dbReference type="InterPro" id="IPR017925">
    <property type="entry name" value="DHFR_CS"/>
</dbReference>
<dbReference type="Proteomes" id="UP001596990">
    <property type="component" value="Unassembled WGS sequence"/>
</dbReference>
<proteinExistence type="inferred from homology"/>
<evidence type="ECO:0000313" key="10">
    <source>
        <dbReference type="EMBL" id="MFD1018422.1"/>
    </source>
</evidence>
<comment type="catalytic activity">
    <reaction evidence="7">
        <text>(6S)-5,6,7,8-tetrahydrofolate + NADP(+) = 7,8-dihydrofolate + NADPH + H(+)</text>
        <dbReference type="Rhea" id="RHEA:15009"/>
        <dbReference type="ChEBI" id="CHEBI:15378"/>
        <dbReference type="ChEBI" id="CHEBI:57451"/>
        <dbReference type="ChEBI" id="CHEBI:57453"/>
        <dbReference type="ChEBI" id="CHEBI:57783"/>
        <dbReference type="ChEBI" id="CHEBI:58349"/>
        <dbReference type="EC" id="1.5.1.3"/>
    </reaction>
</comment>
<evidence type="ECO:0000256" key="4">
    <source>
        <dbReference type="ARBA" id="ARBA00022563"/>
    </source>
</evidence>
<dbReference type="PANTHER" id="PTHR48069">
    <property type="entry name" value="DIHYDROFOLATE REDUCTASE"/>
    <property type="match status" value="1"/>
</dbReference>
<keyword evidence="4 7" id="KW-0554">One-carbon metabolism</keyword>
<name>A0ABW3KXY5_9BACI</name>
<evidence type="ECO:0000313" key="11">
    <source>
        <dbReference type="Proteomes" id="UP001596990"/>
    </source>
</evidence>
<evidence type="ECO:0000256" key="5">
    <source>
        <dbReference type="ARBA" id="ARBA00022857"/>
    </source>
</evidence>
<evidence type="ECO:0000256" key="1">
    <source>
        <dbReference type="ARBA" id="ARBA00004903"/>
    </source>
</evidence>
<dbReference type="RefSeq" id="WP_386056912.1">
    <property type="nucleotide sequence ID" value="NZ_JBHTKL010000001.1"/>
</dbReference>
<keyword evidence="11" id="KW-1185">Reference proteome</keyword>
<evidence type="ECO:0000256" key="6">
    <source>
        <dbReference type="ARBA" id="ARBA00023002"/>
    </source>
</evidence>
<dbReference type="GO" id="GO:0004146">
    <property type="term" value="F:dihydrofolate reductase activity"/>
    <property type="evidence" value="ECO:0007669"/>
    <property type="project" value="UniProtKB-EC"/>
</dbReference>
<evidence type="ECO:0000256" key="2">
    <source>
        <dbReference type="ARBA" id="ARBA00009539"/>
    </source>
</evidence>
<feature type="domain" description="DHFR" evidence="9">
    <location>
        <begin position="1"/>
        <end position="161"/>
    </location>
</feature>
<dbReference type="EMBL" id="JBHTKL010000001">
    <property type="protein sequence ID" value="MFD1018422.1"/>
    <property type="molecule type" value="Genomic_DNA"/>
</dbReference>
<reference evidence="11" key="1">
    <citation type="journal article" date="2019" name="Int. J. Syst. Evol. Microbiol.">
        <title>The Global Catalogue of Microorganisms (GCM) 10K type strain sequencing project: providing services to taxonomists for standard genome sequencing and annotation.</title>
        <authorList>
            <consortium name="The Broad Institute Genomics Platform"/>
            <consortium name="The Broad Institute Genome Sequencing Center for Infectious Disease"/>
            <person name="Wu L."/>
            <person name="Ma J."/>
        </authorList>
    </citation>
    <scope>NUCLEOTIDE SEQUENCE [LARGE SCALE GENOMIC DNA]</scope>
    <source>
        <strain evidence="11">CCUG 56607</strain>
    </source>
</reference>
<dbReference type="InterPro" id="IPR024072">
    <property type="entry name" value="DHFR-like_dom_sf"/>
</dbReference>